<sequence length="388" mass="44881">MDPYWEALAKDIDTALRERYIHKRLNLLVQSLQYLMVSILPQEARARITSVLDITAIGCEIQEEVFCPASFLRSLASLLQFLSRCDRERYSTEVIHNLRDGESQSSEVIAYKLREFLEVSVEIYFARDEAYLSDARRELMNGSIKVLQCFLSGALEPVEVHNSREWYRNVLYRHHNPRLTVSDLAREHLSFLWAESRAQLPETLDITRHYLRDLWIAFHFSIDLELRCRMLENTGNTVDRLTTYQASEDFFLAIFECSEQEDDKSKSNACGNALKVTQEALDSSTSSATQQKSDCPRYLVPFADIIQSLRQQLEEATLGYIGYYITLSPFETYQARTGMPTNTSFFRYSCTDQVARRVAQLTVLHFHVWGDTFLMGPDDRDVGSFSSR</sequence>
<accession>A0A5N6HVR2</accession>
<protein>
    <submittedName>
        <fullName evidence="2">Uncharacterized protein</fullName>
    </submittedName>
</protein>
<dbReference type="Proteomes" id="UP000325579">
    <property type="component" value="Unassembled WGS sequence"/>
</dbReference>
<dbReference type="RefSeq" id="XP_031934208.1">
    <property type="nucleotide sequence ID" value="XM_032088581.1"/>
</dbReference>
<dbReference type="EMBL" id="ML736958">
    <property type="protein sequence ID" value="KAE8396889.1"/>
    <property type="molecule type" value="Genomic_DNA"/>
</dbReference>
<accession>A0A5N7CSH7</accession>
<dbReference type="Pfam" id="PF05794">
    <property type="entry name" value="Tcp11"/>
    <property type="match status" value="1"/>
</dbReference>
<proteinExistence type="inferred from homology"/>
<gene>
    <name evidence="2" type="ORF">BDV37DRAFT_289897</name>
</gene>
<evidence type="ECO:0000313" key="3">
    <source>
        <dbReference type="Proteomes" id="UP000325579"/>
    </source>
</evidence>
<dbReference type="GeneID" id="43673272"/>
<comment type="similarity">
    <text evidence="1">Belongs to the TCP11 family.</text>
</comment>
<name>A0A5N7CSH7_9EURO</name>
<evidence type="ECO:0000256" key="1">
    <source>
        <dbReference type="ARBA" id="ARBA00010954"/>
    </source>
</evidence>
<keyword evidence="3" id="KW-1185">Reference proteome</keyword>
<evidence type="ECO:0000313" key="2">
    <source>
        <dbReference type="EMBL" id="KAE8396889.1"/>
    </source>
</evidence>
<organism evidence="2 3">
    <name type="scientific">Aspergillus pseudonomiae</name>
    <dbReference type="NCBI Taxonomy" id="1506151"/>
    <lineage>
        <taxon>Eukaryota</taxon>
        <taxon>Fungi</taxon>
        <taxon>Dikarya</taxon>
        <taxon>Ascomycota</taxon>
        <taxon>Pezizomycotina</taxon>
        <taxon>Eurotiomycetes</taxon>
        <taxon>Eurotiomycetidae</taxon>
        <taxon>Eurotiales</taxon>
        <taxon>Aspergillaceae</taxon>
        <taxon>Aspergillus</taxon>
        <taxon>Aspergillus subgen. Circumdati</taxon>
    </lineage>
</organism>
<dbReference type="AlphaFoldDB" id="A0A5N7CSH7"/>
<reference evidence="2 3" key="1">
    <citation type="submission" date="2019-04" db="EMBL/GenBank/DDBJ databases">
        <authorList>
            <consortium name="DOE Joint Genome Institute"/>
            <person name="Mondo S."/>
            <person name="Kjaerbolling I."/>
            <person name="Vesth T."/>
            <person name="Frisvad J.C."/>
            <person name="Nybo J.L."/>
            <person name="Theobald S."/>
            <person name="Kildgaard S."/>
            <person name="Isbrandt T."/>
            <person name="Kuo A."/>
            <person name="Sato A."/>
            <person name="Lyhne E.K."/>
            <person name="Kogle M.E."/>
            <person name="Wiebenga A."/>
            <person name="Kun R.S."/>
            <person name="Lubbers R.J."/>
            <person name="Makela M.R."/>
            <person name="Barry K."/>
            <person name="Chovatia M."/>
            <person name="Clum A."/>
            <person name="Daum C."/>
            <person name="Haridas S."/>
            <person name="He G."/>
            <person name="LaButti K."/>
            <person name="Lipzen A."/>
            <person name="Riley R."/>
            <person name="Salamov A."/>
            <person name="Simmons B.A."/>
            <person name="Magnuson J.K."/>
            <person name="Henrissat B."/>
            <person name="Mortensen U.H."/>
            <person name="Larsen T.O."/>
            <person name="Devries R.P."/>
            <person name="Grigoriev I.V."/>
            <person name="Machida M."/>
            <person name="Baker S.E."/>
            <person name="Andersen M.R."/>
            <person name="Cantor M.N."/>
            <person name="Hua S.X."/>
        </authorList>
    </citation>
    <scope>NUCLEOTIDE SEQUENCE [LARGE SCALE GENOMIC DNA]</scope>
    <source>
        <strain evidence="2 3">CBS 119388</strain>
    </source>
</reference>
<dbReference type="InterPro" id="IPR008862">
    <property type="entry name" value="Tcp11"/>
</dbReference>